<dbReference type="Pfam" id="PF07703">
    <property type="entry name" value="A2M_BRD"/>
    <property type="match status" value="1"/>
</dbReference>
<keyword evidence="3" id="KW-0472">Membrane</keyword>
<accession>A0A486XVW6</accession>
<dbReference type="InterPro" id="IPR001599">
    <property type="entry name" value="Macroglobln_a2"/>
</dbReference>
<dbReference type="Pfam" id="PF11974">
    <property type="entry name" value="bMG3"/>
    <property type="match status" value="1"/>
</dbReference>
<dbReference type="Gene3D" id="1.50.10.20">
    <property type="match status" value="1"/>
</dbReference>
<dbReference type="GO" id="GO:0004866">
    <property type="term" value="F:endopeptidase inhibitor activity"/>
    <property type="evidence" value="ECO:0007669"/>
    <property type="project" value="InterPro"/>
</dbReference>
<dbReference type="PANTHER" id="PTHR40094:SF1">
    <property type="entry name" value="UBIQUITIN DOMAIN-CONTAINING PROTEIN"/>
    <property type="match status" value="1"/>
</dbReference>
<protein>
    <submittedName>
        <fullName evidence="6">Large extracellular alpha-helical protein</fullName>
    </submittedName>
</protein>
<dbReference type="SMART" id="SM01360">
    <property type="entry name" value="A2M"/>
    <property type="match status" value="1"/>
</dbReference>
<dbReference type="SMART" id="SM01359">
    <property type="entry name" value="A2M_N_2"/>
    <property type="match status" value="1"/>
</dbReference>
<dbReference type="Pfam" id="PF01835">
    <property type="entry name" value="MG2"/>
    <property type="match status" value="1"/>
</dbReference>
<dbReference type="InterPro" id="IPR041246">
    <property type="entry name" value="Bact_MG10"/>
</dbReference>
<dbReference type="InterPro" id="IPR002890">
    <property type="entry name" value="MG2"/>
</dbReference>
<dbReference type="InterPro" id="IPR011625">
    <property type="entry name" value="A2M_N_BRD"/>
</dbReference>
<dbReference type="CDD" id="cd02891">
    <property type="entry name" value="A2M_like"/>
    <property type="match status" value="1"/>
</dbReference>
<dbReference type="Pfam" id="PF17972">
    <property type="entry name" value="bMG5"/>
    <property type="match status" value="1"/>
</dbReference>
<evidence type="ECO:0000313" key="6">
    <source>
        <dbReference type="EMBL" id="VHO06801.1"/>
    </source>
</evidence>
<evidence type="ECO:0000256" key="1">
    <source>
        <dbReference type="ARBA" id="ARBA00010556"/>
    </source>
</evidence>
<keyword evidence="3" id="KW-1133">Transmembrane helix</keyword>
<proteinExistence type="inferred from homology"/>
<gene>
    <name evidence="6" type="ORF">BAL341_3774</name>
</gene>
<dbReference type="SUPFAM" id="SSF48239">
    <property type="entry name" value="Terpenoid cyclases/Protein prenyltransferases"/>
    <property type="match status" value="1"/>
</dbReference>
<dbReference type="Gene3D" id="2.60.40.1930">
    <property type="match status" value="1"/>
</dbReference>
<dbReference type="InterPro" id="IPR021868">
    <property type="entry name" value="Alpha_2_Macroglob_MG3"/>
</dbReference>
<feature type="domain" description="Alpha-2-macroglobulin bait region" evidence="4">
    <location>
        <begin position="1060"/>
        <end position="1199"/>
    </location>
</feature>
<dbReference type="PANTHER" id="PTHR40094">
    <property type="entry name" value="ALPHA-2-MACROGLOBULIN HOMOLOG"/>
    <property type="match status" value="1"/>
</dbReference>
<keyword evidence="3" id="KW-0812">Transmembrane</keyword>
<evidence type="ECO:0000256" key="2">
    <source>
        <dbReference type="ARBA" id="ARBA00022729"/>
    </source>
</evidence>
<evidence type="ECO:0000259" key="5">
    <source>
        <dbReference type="SMART" id="SM01360"/>
    </source>
</evidence>
<dbReference type="Gene3D" id="2.60.40.3710">
    <property type="match status" value="1"/>
</dbReference>
<reference evidence="6" key="1">
    <citation type="submission" date="2019-04" db="EMBL/GenBank/DDBJ databases">
        <authorList>
            <person name="Brambilla D."/>
        </authorList>
    </citation>
    <scope>NUCLEOTIDE SEQUENCE</scope>
    <source>
        <strain evidence="6">BAL1</strain>
    </source>
</reference>
<dbReference type="Pfam" id="PF17973">
    <property type="entry name" value="bMG10"/>
    <property type="match status" value="1"/>
</dbReference>
<dbReference type="InterPro" id="IPR041203">
    <property type="entry name" value="Bact_A2M_MG5"/>
</dbReference>
<organism evidence="6">
    <name type="scientific">Rheinheimera sp. BAL341</name>
    <dbReference type="NCBI Taxonomy" id="1708203"/>
    <lineage>
        <taxon>Bacteria</taxon>
        <taxon>Pseudomonadati</taxon>
        <taxon>Pseudomonadota</taxon>
        <taxon>Gammaproteobacteria</taxon>
        <taxon>Chromatiales</taxon>
        <taxon>Chromatiaceae</taxon>
        <taxon>Rheinheimera</taxon>
    </lineage>
</organism>
<feature type="domain" description="Alpha-2-macroglobulin" evidence="5">
    <location>
        <begin position="1274"/>
        <end position="1365"/>
    </location>
</feature>
<evidence type="ECO:0000256" key="3">
    <source>
        <dbReference type="SAM" id="Phobius"/>
    </source>
</evidence>
<dbReference type="InterPro" id="IPR008930">
    <property type="entry name" value="Terpenoid_cyclase/PrenylTrfase"/>
</dbReference>
<comment type="similarity">
    <text evidence="1">Belongs to the protease inhibitor I39 (alpha-2-macroglobulin) family. Bacterial alpha-2-macroglobulin subfamily.</text>
</comment>
<name>A0A486XVW6_9GAMM</name>
<evidence type="ECO:0000259" key="4">
    <source>
        <dbReference type="SMART" id="SM01359"/>
    </source>
</evidence>
<keyword evidence="2" id="KW-0732">Signal</keyword>
<dbReference type="EMBL" id="CAAJGR010000039">
    <property type="protein sequence ID" value="VHO06801.1"/>
    <property type="molecule type" value="Genomic_DNA"/>
</dbReference>
<feature type="transmembrane region" description="Helical" evidence="3">
    <location>
        <begin position="35"/>
        <end position="58"/>
    </location>
</feature>
<sequence length="1955" mass="214515">MPVIALFFRRIFGSVSWAAPAWLQELIQQAKVQPLRFYSAVVMVVLLILAAGAGYYYYQQLPKPLKVLATVTAPQVGYYQDDTEQATPLTLQFAYEPGAAIPVQPLQMEPRIMPAMALSAARLDLIGEVLSDGVNISPAISGKWLWQDENTLTFTPEQAWPAATEYQLTLDQHIFASGIVLAKNRYRFSSAALQPEVNQLRFYQHPNEKATRQVVATLTFSHPVQLASVEKNTSLRMRPDASDINSKATSLAFTLSADKTGREVYLQSEALTLPEQEQYLTLQLDAGIKALNGAGETTVAVSEQLLIPDKTSFLKVAELRTDIVRTPELEPEQMLLLSFTDRINRSELQQKLKLYRLPKHPKRSSDYWAAGEVNSSVLQRATPLSFELMPTAEPHANAFSIKLDLPPGQSVFVSLAKGLQSTSDFSLSNEYRAVVRAPDYPKEARIVGEGALLTLSGEPTLQLLSRGLSGVRVRLHKLLDGELNHFISQSGGDISQPYFNHYQFNEANISSRYEKTFSLANSEAKQANYLALALTPYLAQAGMGVFFIELSEFDPAQPEQQGQQLDKRVVLVTDLGLLVKHNNDTSQQVFVMSLATGKPLAGARVQLLGKNGVAVLSGTTDSQGSVLLGKTTGFDREQQPVVYLVSHSQGGVTDSSFIPYDRYSRQLDYSKFNTDGRYQDEHSSKALSAYMFSDRGIYRPGEQVQLAAIIRHNDLSLAQPKQPLNIQVRGPRGNTFWQQKFSLTDRGMHSFSLDTLPHSDTGNYYATISLLDSAGNNERHLGSVSFALEEFEPDSLKISSRFEQQGKPASKEGWLSPQQLMARVQLDNLFGTPAQQRRVSARFELTPTQFGFSQYPDHRFITVQDSEQKLASVSQTLDDQQTDADGSASFALPLAQYSAGTYYLQLTTEGFDSGGGSSVQHRSMALLSPLPAVVGVKTDGELSYLKKQQSRNVEFIAINNRLEQIGLADLTLQLIEKRPVSSLVKQNDGTYLYQSIVQELVLSSAPFAITEGGTAYALPTQAAGDFELQLRQGAQLMGKLAFSVVGAGNISAMLEKNAALSVKLDKTDYQAGDWIELNITAPYTGSGLISIESDKVHAFSWFSSDTTSSIQRIQLPAGIEGNAYINVSFVRAADSDALFVSPLSYAVVPFNIDRSQRELQISLVAPQEVRPGQAFTLGYKTDKAADLLLYGVDEGILQVAGYQLPDPLEHYLQKRALQVRSMQMLDLVLPQFSALQRYLAGIGGDTERIMVTGSKMMMDANLNPFARRAEQPGVFWLGIVKAGTELQTQQVSVPASFSGNLKLMAVAVSDSALSATSQDIRVRGPFVLTPDVLLSASPGDEFDVSVSVANGVKGSGKAAAVNVSLQLPGALSVIGSREQQLTISENGEQSARFRLKAGTTPGEARISFTASYQQGELVEQASRSVSLSIRPATPYQSTLSAGFDKDGEAAIVTRYPLHAEYAQLSVAASASPLVLVEGFTDYLARYPHGCTEQVVSQVFPWVGLVQQPSYQARWPELNEKFEVLVQKLAERQQSDGGFSFWPGGYSSADIPSIYAMHFLLAAREQGLAVPDYLYQNGLEYLRSIARQGGANVYQARARATAIYLLTRSGLVTSNYLTELHERLEKQHQQAWQGDITASYMAASYQLMQKPELARSLISGYRLGKASALETAYLARPNLTLAPYANPAFQSQLSQDAQHLYLLASHFSDTARQLQQADLLRLLQSVFDDQYNTYASAYTVLALAAYDNLSTDAEPNTVQFYQLTADGSKNELTAADNQAALPKRAFSALAEKILLQSEQPLFYALSEAGFAVTPPTSAVAQQLEVTRDYVNAEGNVVTSATQGEELTVRLRLRSLNNHWHSNVAVVDLLPAGFNVIRSSVPRQSGRWRADYVDIREDRIVYYASFGPQMTELSYKVKVTAAGDFTLPVVQAESMYDNSVRASTAAGRFVVAAANAN</sequence>
<dbReference type="Pfam" id="PF00207">
    <property type="entry name" value="A2M"/>
    <property type="match status" value="1"/>
</dbReference>
<dbReference type="InterPro" id="IPR051802">
    <property type="entry name" value="YfhM-like"/>
</dbReference>